<dbReference type="AlphaFoldDB" id="A0A5D0TPL5"/>
<comment type="caution">
    <text evidence="3">The sequence shown here is derived from an EMBL/GenBank/DDBJ whole genome shotgun (WGS) entry which is preliminary data.</text>
</comment>
<keyword evidence="4" id="KW-1185">Reference proteome</keyword>
<organism evidence="3 4">
    <name type="scientific">Actinomadura syzygii</name>
    <dbReference type="NCBI Taxonomy" id="1427538"/>
    <lineage>
        <taxon>Bacteria</taxon>
        <taxon>Bacillati</taxon>
        <taxon>Actinomycetota</taxon>
        <taxon>Actinomycetes</taxon>
        <taxon>Streptosporangiales</taxon>
        <taxon>Thermomonosporaceae</taxon>
        <taxon>Actinomadura</taxon>
    </lineage>
</organism>
<evidence type="ECO:0000313" key="4">
    <source>
        <dbReference type="Proteomes" id="UP000322634"/>
    </source>
</evidence>
<feature type="transmembrane region" description="Helical" evidence="2">
    <location>
        <begin position="33"/>
        <end position="54"/>
    </location>
</feature>
<name>A0A5D0TPL5_9ACTN</name>
<keyword evidence="2" id="KW-0812">Transmembrane</keyword>
<evidence type="ECO:0000256" key="2">
    <source>
        <dbReference type="SAM" id="Phobius"/>
    </source>
</evidence>
<evidence type="ECO:0000313" key="3">
    <source>
        <dbReference type="EMBL" id="TYC07340.1"/>
    </source>
</evidence>
<protein>
    <submittedName>
        <fullName evidence="3">Uncharacterized protein</fullName>
    </submittedName>
</protein>
<gene>
    <name evidence="3" type="ORF">FXF65_43055</name>
</gene>
<accession>A0A5D0TPL5</accession>
<keyword evidence="2" id="KW-0472">Membrane</keyword>
<proteinExistence type="predicted"/>
<evidence type="ECO:0000256" key="1">
    <source>
        <dbReference type="SAM" id="MobiDB-lite"/>
    </source>
</evidence>
<dbReference type="Proteomes" id="UP000322634">
    <property type="component" value="Unassembled WGS sequence"/>
</dbReference>
<feature type="compositionally biased region" description="Acidic residues" evidence="1">
    <location>
        <begin position="100"/>
        <end position="109"/>
    </location>
</feature>
<keyword evidence="2" id="KW-1133">Transmembrane helix</keyword>
<dbReference type="EMBL" id="VSFF01000024">
    <property type="protein sequence ID" value="TYC07340.1"/>
    <property type="molecule type" value="Genomic_DNA"/>
</dbReference>
<reference evidence="3 4" key="1">
    <citation type="submission" date="2019-08" db="EMBL/GenBank/DDBJ databases">
        <title>Actinomadura sp. nov. CYP1-5 isolated from mountain soil.</title>
        <authorList>
            <person name="Songsumanus A."/>
            <person name="Kuncharoen N."/>
            <person name="Kudo T."/>
            <person name="Yuki M."/>
            <person name="Igarashi Y."/>
            <person name="Tanasupawat S."/>
        </authorList>
    </citation>
    <scope>NUCLEOTIDE SEQUENCE [LARGE SCALE GENOMIC DNA]</scope>
    <source>
        <strain evidence="3 4">GKU157</strain>
    </source>
</reference>
<sequence length="120" mass="11979">MKMRHTVLALTGAAVTALTGLFAVLQWDDATQVAPMVSAVIAVGSLGVTVWAALPGSRVRSRSDAPIRVARTGTARVGTGGTANTGVMGSAATVRRAEVEDTGEAEAGDGGDANTGVKEG</sequence>
<feature type="region of interest" description="Disordered" evidence="1">
    <location>
        <begin position="98"/>
        <end position="120"/>
    </location>
</feature>
<dbReference type="RefSeq" id="WP_148356269.1">
    <property type="nucleotide sequence ID" value="NZ_JBHSBF010000037.1"/>
</dbReference>